<name>A0A1G8EHZ3_9GAMM</name>
<dbReference type="InterPro" id="IPR005467">
    <property type="entry name" value="His_kinase_dom"/>
</dbReference>
<organism evidence="18 19">
    <name type="scientific">Phytopseudomonas flavescens</name>
    <dbReference type="NCBI Taxonomy" id="29435"/>
    <lineage>
        <taxon>Bacteria</taxon>
        <taxon>Pseudomonadati</taxon>
        <taxon>Pseudomonadota</taxon>
        <taxon>Gammaproteobacteria</taxon>
        <taxon>Pseudomonadales</taxon>
        <taxon>Pseudomonadaceae</taxon>
        <taxon>Phytopseudomonas</taxon>
    </lineage>
</organism>
<evidence type="ECO:0000256" key="2">
    <source>
        <dbReference type="ARBA" id="ARBA00004429"/>
    </source>
</evidence>
<evidence type="ECO:0000256" key="11">
    <source>
        <dbReference type="ARBA" id="ARBA00022840"/>
    </source>
</evidence>
<evidence type="ECO:0000256" key="10">
    <source>
        <dbReference type="ARBA" id="ARBA00022777"/>
    </source>
</evidence>
<dbReference type="PANTHER" id="PTHR44936:SF5">
    <property type="entry name" value="SENSOR HISTIDINE KINASE ENVZ"/>
    <property type="match status" value="1"/>
</dbReference>
<dbReference type="PROSITE" id="PS50109">
    <property type="entry name" value="HIS_KIN"/>
    <property type="match status" value="1"/>
</dbReference>
<dbReference type="SMART" id="SM00388">
    <property type="entry name" value="HisKA"/>
    <property type="match status" value="1"/>
</dbReference>
<keyword evidence="11" id="KW-0067">ATP-binding</keyword>
<dbReference type="SMART" id="SM00304">
    <property type="entry name" value="HAMP"/>
    <property type="match status" value="1"/>
</dbReference>
<protein>
    <recommendedName>
        <fullName evidence="3">histidine kinase</fullName>
        <ecNumber evidence="3">2.7.13.3</ecNumber>
    </recommendedName>
</protein>
<evidence type="ECO:0000256" key="8">
    <source>
        <dbReference type="ARBA" id="ARBA00022692"/>
    </source>
</evidence>
<evidence type="ECO:0000256" key="1">
    <source>
        <dbReference type="ARBA" id="ARBA00000085"/>
    </source>
</evidence>
<evidence type="ECO:0000259" key="17">
    <source>
        <dbReference type="PROSITE" id="PS50885"/>
    </source>
</evidence>
<keyword evidence="12 15" id="KW-1133">Transmembrane helix</keyword>
<dbReference type="Gene3D" id="3.30.565.10">
    <property type="entry name" value="Histidine kinase-like ATPase, C-terminal domain"/>
    <property type="match status" value="1"/>
</dbReference>
<dbReference type="Pfam" id="PF02518">
    <property type="entry name" value="HATPase_c"/>
    <property type="match status" value="1"/>
</dbReference>
<feature type="domain" description="Histidine kinase" evidence="16">
    <location>
        <begin position="228"/>
        <end position="430"/>
    </location>
</feature>
<dbReference type="EMBL" id="FNDG01000006">
    <property type="protein sequence ID" value="SDH69329.1"/>
    <property type="molecule type" value="Genomic_DNA"/>
</dbReference>
<dbReference type="GO" id="GO:0005886">
    <property type="term" value="C:plasma membrane"/>
    <property type="evidence" value="ECO:0007669"/>
    <property type="project" value="UniProtKB-SubCell"/>
</dbReference>
<evidence type="ECO:0000256" key="4">
    <source>
        <dbReference type="ARBA" id="ARBA00022475"/>
    </source>
</evidence>
<dbReference type="PROSITE" id="PS50885">
    <property type="entry name" value="HAMP"/>
    <property type="match status" value="1"/>
</dbReference>
<reference evidence="18 19" key="1">
    <citation type="submission" date="2016-10" db="EMBL/GenBank/DDBJ databases">
        <authorList>
            <person name="de Groot N.N."/>
        </authorList>
    </citation>
    <scope>NUCLEOTIDE SEQUENCE [LARGE SCALE GENOMIC DNA]</scope>
    <source>
        <strain evidence="18 19">LMG 18387</strain>
    </source>
</reference>
<dbReference type="InterPro" id="IPR036890">
    <property type="entry name" value="HATPase_C_sf"/>
</dbReference>
<dbReference type="InterPro" id="IPR004358">
    <property type="entry name" value="Sig_transdc_His_kin-like_C"/>
</dbReference>
<evidence type="ECO:0000256" key="3">
    <source>
        <dbReference type="ARBA" id="ARBA00012438"/>
    </source>
</evidence>
<dbReference type="InterPro" id="IPR050980">
    <property type="entry name" value="2C_sensor_his_kinase"/>
</dbReference>
<evidence type="ECO:0000313" key="18">
    <source>
        <dbReference type="EMBL" id="SDH69329.1"/>
    </source>
</evidence>
<evidence type="ECO:0000259" key="16">
    <source>
        <dbReference type="PROSITE" id="PS50109"/>
    </source>
</evidence>
<evidence type="ECO:0000256" key="5">
    <source>
        <dbReference type="ARBA" id="ARBA00022519"/>
    </source>
</evidence>
<keyword evidence="5" id="KW-0997">Cell inner membrane</keyword>
<feature type="transmembrane region" description="Helical" evidence="15">
    <location>
        <begin position="15"/>
        <end position="36"/>
    </location>
</feature>
<dbReference type="InterPro" id="IPR036097">
    <property type="entry name" value="HisK_dim/P_sf"/>
</dbReference>
<proteinExistence type="predicted"/>
<evidence type="ECO:0000256" key="13">
    <source>
        <dbReference type="ARBA" id="ARBA00023012"/>
    </source>
</evidence>
<dbReference type="RefSeq" id="WP_084304515.1">
    <property type="nucleotide sequence ID" value="NZ_FNDG01000006.1"/>
</dbReference>
<dbReference type="PANTHER" id="PTHR44936">
    <property type="entry name" value="SENSOR PROTEIN CREC"/>
    <property type="match status" value="1"/>
</dbReference>
<dbReference type="EC" id="2.7.13.3" evidence="3"/>
<dbReference type="CDD" id="cd06225">
    <property type="entry name" value="HAMP"/>
    <property type="match status" value="1"/>
</dbReference>
<dbReference type="GO" id="GO:0000155">
    <property type="term" value="F:phosphorelay sensor kinase activity"/>
    <property type="evidence" value="ECO:0007669"/>
    <property type="project" value="InterPro"/>
</dbReference>
<comment type="subcellular location">
    <subcellularLocation>
        <location evidence="2">Cell inner membrane</location>
        <topology evidence="2">Multi-pass membrane protein</topology>
    </subcellularLocation>
</comment>
<dbReference type="Proteomes" id="UP000198606">
    <property type="component" value="Unassembled WGS sequence"/>
</dbReference>
<keyword evidence="9" id="KW-0547">Nucleotide-binding</keyword>
<keyword evidence="7" id="KW-0808">Transferase</keyword>
<dbReference type="Gene3D" id="1.10.287.130">
    <property type="match status" value="1"/>
</dbReference>
<keyword evidence="4" id="KW-1003">Cell membrane</keyword>
<dbReference type="InterPro" id="IPR003661">
    <property type="entry name" value="HisK_dim/P_dom"/>
</dbReference>
<accession>A0A1G8EHZ3</accession>
<evidence type="ECO:0000256" key="9">
    <source>
        <dbReference type="ARBA" id="ARBA00022741"/>
    </source>
</evidence>
<dbReference type="PRINTS" id="PR00344">
    <property type="entry name" value="BCTRLSENSOR"/>
</dbReference>
<dbReference type="InterPro" id="IPR003660">
    <property type="entry name" value="HAMP_dom"/>
</dbReference>
<evidence type="ECO:0000256" key="6">
    <source>
        <dbReference type="ARBA" id="ARBA00022553"/>
    </source>
</evidence>
<evidence type="ECO:0000256" key="15">
    <source>
        <dbReference type="SAM" id="Phobius"/>
    </source>
</evidence>
<dbReference type="SMART" id="SM00387">
    <property type="entry name" value="HATPase_c"/>
    <property type="match status" value="1"/>
</dbReference>
<dbReference type="InterPro" id="IPR003594">
    <property type="entry name" value="HATPase_dom"/>
</dbReference>
<evidence type="ECO:0000256" key="14">
    <source>
        <dbReference type="ARBA" id="ARBA00023136"/>
    </source>
</evidence>
<feature type="transmembrane region" description="Helical" evidence="15">
    <location>
        <begin position="145"/>
        <end position="167"/>
    </location>
</feature>
<comment type="catalytic activity">
    <reaction evidence="1">
        <text>ATP + protein L-histidine = ADP + protein N-phospho-L-histidine.</text>
        <dbReference type="EC" id="2.7.13.3"/>
    </reaction>
</comment>
<evidence type="ECO:0000313" key="19">
    <source>
        <dbReference type="Proteomes" id="UP000198606"/>
    </source>
</evidence>
<dbReference type="Pfam" id="PF00512">
    <property type="entry name" value="HisKA"/>
    <property type="match status" value="1"/>
</dbReference>
<dbReference type="CDD" id="cd00082">
    <property type="entry name" value="HisKA"/>
    <property type="match status" value="1"/>
</dbReference>
<keyword evidence="10 18" id="KW-0418">Kinase</keyword>
<dbReference type="STRING" id="29435.SAMN05216588_106225"/>
<feature type="domain" description="HAMP" evidence="17">
    <location>
        <begin position="168"/>
        <end position="220"/>
    </location>
</feature>
<keyword evidence="8 15" id="KW-0812">Transmembrane</keyword>
<sequence length="437" mass="48793">MKAPLWFPQSFFSRTLWLVLIVVLFSKALTLVYLMMNEDVLVDRQYSHGAALTLRAYWAADPEDRTNIAEAAGLKRVPRTEVPASEEHWPYSEIFQRQMQSELGPDTETRVRAKSPPALWVHAPTLGDDWLRVPLYPHPLRGQRIWSVLGWFLGIGLLSTAAAWIFVRQLSAPLKRLVVAARQFGQGRSVRLPVSDTPSEMTEVYRAFNQMAEDVEQAGRERELMLAGVSHDLRTPLTRLRLSLEFLDHDSELTDDMVRDIEDMDAILDQFLAFIRDGRDEPVEALNLPELIRDVVAPYNQKEEQVSLFLEAVPAFPLRRVSIKRLIVNLIENALRYGGSGVEIVLSVADDHSAPYVVLSVLDRGTGIDPSELGNIVNPFIRGDRARGGQGAGLGLAIVKRIASMHGGSVELRNRTGGGLEARICLPLGLLLPRDAA</sequence>
<evidence type="ECO:0000256" key="12">
    <source>
        <dbReference type="ARBA" id="ARBA00022989"/>
    </source>
</evidence>
<dbReference type="AlphaFoldDB" id="A0A1G8EHZ3"/>
<dbReference type="GO" id="GO:0005524">
    <property type="term" value="F:ATP binding"/>
    <property type="evidence" value="ECO:0007669"/>
    <property type="project" value="UniProtKB-KW"/>
</dbReference>
<keyword evidence="13" id="KW-0902">Two-component regulatory system</keyword>
<gene>
    <name evidence="18" type="ORF">SAMN05216588_106225</name>
</gene>
<evidence type="ECO:0000256" key="7">
    <source>
        <dbReference type="ARBA" id="ARBA00022679"/>
    </source>
</evidence>
<dbReference type="SUPFAM" id="SSF55874">
    <property type="entry name" value="ATPase domain of HSP90 chaperone/DNA topoisomerase II/histidine kinase"/>
    <property type="match status" value="1"/>
</dbReference>
<keyword evidence="6" id="KW-0597">Phosphoprotein</keyword>
<keyword evidence="14 15" id="KW-0472">Membrane</keyword>
<dbReference type="Pfam" id="PF00672">
    <property type="entry name" value="HAMP"/>
    <property type="match status" value="1"/>
</dbReference>
<dbReference type="SUPFAM" id="SSF47384">
    <property type="entry name" value="Homodimeric domain of signal transducing histidine kinase"/>
    <property type="match status" value="1"/>
</dbReference>